<dbReference type="EMBL" id="JADOXO010000122">
    <property type="protein sequence ID" value="KAF9812788.1"/>
    <property type="molecule type" value="Genomic_DNA"/>
</dbReference>
<name>A0A8H7U1R6_9APHY</name>
<dbReference type="Proteomes" id="UP000639403">
    <property type="component" value="Unassembled WGS sequence"/>
</dbReference>
<gene>
    <name evidence="1" type="ORF">IEO21_05991</name>
</gene>
<accession>A0A8H7U1R6</accession>
<reference evidence="1" key="1">
    <citation type="submission" date="2020-11" db="EMBL/GenBank/DDBJ databases">
        <authorList>
            <person name="Koelle M."/>
            <person name="Horta M.A.C."/>
            <person name="Nowrousian M."/>
            <person name="Ohm R.A."/>
            <person name="Benz P."/>
            <person name="Pilgard A."/>
        </authorList>
    </citation>
    <scope>NUCLEOTIDE SEQUENCE</scope>
    <source>
        <strain evidence="1">FPRL280</strain>
    </source>
</reference>
<dbReference type="SUPFAM" id="SSF52047">
    <property type="entry name" value="RNI-like"/>
    <property type="match status" value="1"/>
</dbReference>
<sequence length="609" mass="69166">MSFSDIKGGWADDVPVGLHTCVVIVKYADTHSEFDWRGRHTGPLYHNAAAVTSNSTRIGLLIPGTERVEIFDIFDIQRWYLFSLISRVSCKVDVMTAREGGVSLAGYKTFATRIPSEILANVLEEGFRDSNCFARMRFVLRAASVSHAWRATALNISALWGTIVITRPRAPPIAVLGLLLDRSRHSQLDVFVDWFHAGSRRPNAQWEDDPTYINLMMEMLRQQVKRWRSIDLTWNLPRSNERDHTFEPLLTGSADALRSLRLSCVCDAVYQDNVPWCDFTRGLSAPNLRSIDLDIPSGDDMTLSAVAARSSSIRELRWRESSRQRWFYDSMDFMRMLEPLKNVQHLTLDNLYIESISLDPPGGDEALICLPALKALTFCDTDLETIGEVLFALTAPNLRDLIIHNLVHGDETASFHAFWKQPKRLPLLHTLYLEFNVDGLNIDELIELWRHLQFFRSARIIHTFARDSNDFSMDDVLEALFHAQDDGGWLFSHLTSLAIYSKSDMATDGLRRLVNNRRETGIEVPNVGVMGLQTLKIYAPEIIDSTDSDYFGQNLRHFDWIKGKPPPGCDKQHLSMADWALQLPLGKTIEKCELHVEGDLLEFGSLEAA</sequence>
<evidence type="ECO:0000313" key="1">
    <source>
        <dbReference type="EMBL" id="KAF9812788.1"/>
    </source>
</evidence>
<organism evidence="1 2">
    <name type="scientific">Rhodonia placenta</name>
    <dbReference type="NCBI Taxonomy" id="104341"/>
    <lineage>
        <taxon>Eukaryota</taxon>
        <taxon>Fungi</taxon>
        <taxon>Dikarya</taxon>
        <taxon>Basidiomycota</taxon>
        <taxon>Agaricomycotina</taxon>
        <taxon>Agaricomycetes</taxon>
        <taxon>Polyporales</taxon>
        <taxon>Adustoporiaceae</taxon>
        <taxon>Rhodonia</taxon>
    </lineage>
</organism>
<dbReference type="InterPro" id="IPR032675">
    <property type="entry name" value="LRR_dom_sf"/>
</dbReference>
<proteinExistence type="predicted"/>
<evidence type="ECO:0008006" key="3">
    <source>
        <dbReference type="Google" id="ProtNLM"/>
    </source>
</evidence>
<reference evidence="1" key="2">
    <citation type="journal article" name="Front. Microbiol.">
        <title>Degradative Capacity of Two Strains of Rhodonia placenta: From Phenotype to Genotype.</title>
        <authorList>
            <person name="Kolle M."/>
            <person name="Horta M.A.C."/>
            <person name="Nowrousian M."/>
            <person name="Ohm R.A."/>
            <person name="Benz J.P."/>
            <person name="Pilgard A."/>
        </authorList>
    </citation>
    <scope>NUCLEOTIDE SEQUENCE</scope>
    <source>
        <strain evidence="1">FPRL280</strain>
    </source>
</reference>
<protein>
    <recommendedName>
        <fullName evidence="3">F-box domain-containing protein</fullName>
    </recommendedName>
</protein>
<dbReference type="AlphaFoldDB" id="A0A8H7U1R6"/>
<dbReference type="Gene3D" id="3.80.10.10">
    <property type="entry name" value="Ribonuclease Inhibitor"/>
    <property type="match status" value="1"/>
</dbReference>
<evidence type="ECO:0000313" key="2">
    <source>
        <dbReference type="Proteomes" id="UP000639403"/>
    </source>
</evidence>
<comment type="caution">
    <text evidence="1">The sequence shown here is derived from an EMBL/GenBank/DDBJ whole genome shotgun (WGS) entry which is preliminary data.</text>
</comment>